<keyword evidence="3" id="KW-1185">Reference proteome</keyword>
<proteinExistence type="predicted"/>
<feature type="compositionally biased region" description="Low complexity" evidence="1">
    <location>
        <begin position="255"/>
        <end position="277"/>
    </location>
</feature>
<feature type="compositionally biased region" description="Low complexity" evidence="1">
    <location>
        <begin position="1"/>
        <end position="32"/>
    </location>
</feature>
<evidence type="ECO:0000313" key="3">
    <source>
        <dbReference type="Proteomes" id="UP000078561"/>
    </source>
</evidence>
<protein>
    <submittedName>
        <fullName evidence="2">Uncharacterized protein</fullName>
    </submittedName>
</protein>
<evidence type="ECO:0000256" key="1">
    <source>
        <dbReference type="SAM" id="MobiDB-lite"/>
    </source>
</evidence>
<feature type="region of interest" description="Disordered" evidence="1">
    <location>
        <begin position="244"/>
        <end position="280"/>
    </location>
</feature>
<evidence type="ECO:0000313" key="2">
    <source>
        <dbReference type="EMBL" id="SAL98911.1"/>
    </source>
</evidence>
<accession>A0A168MP32</accession>
<dbReference type="InParanoid" id="A0A168MP32"/>
<dbReference type="EMBL" id="LT552383">
    <property type="protein sequence ID" value="SAL98911.1"/>
    <property type="molecule type" value="Genomic_DNA"/>
</dbReference>
<gene>
    <name evidence="2" type="primary">ABSGL_04482.1 scaffold 5475</name>
</gene>
<feature type="compositionally biased region" description="Basic residues" evidence="1">
    <location>
        <begin position="33"/>
        <end position="44"/>
    </location>
</feature>
<feature type="region of interest" description="Disordered" evidence="1">
    <location>
        <begin position="115"/>
        <end position="185"/>
    </location>
</feature>
<dbReference type="Proteomes" id="UP000078561">
    <property type="component" value="Unassembled WGS sequence"/>
</dbReference>
<dbReference type="AlphaFoldDB" id="A0A168MP32"/>
<reference evidence="2" key="1">
    <citation type="submission" date="2016-04" db="EMBL/GenBank/DDBJ databases">
        <authorList>
            <person name="Evans L.H."/>
            <person name="Alamgir A."/>
            <person name="Owens N."/>
            <person name="Weber N.D."/>
            <person name="Virtaneva K."/>
            <person name="Barbian K."/>
            <person name="Babar A."/>
            <person name="Rosenke K."/>
        </authorList>
    </citation>
    <scope>NUCLEOTIDE SEQUENCE [LARGE SCALE GENOMIC DNA]</scope>
    <source>
        <strain evidence="2">CBS 101.48</strain>
    </source>
</reference>
<sequence>MSSSSVASSAAYSPRPSSSCSSSSSSVTPVSRTRTRVSRRKKRKDQTLRSALPPCDCALLSRHQSASPPGLSQRRQNSQLLSDEEVVRPRRKHPRRLSHLISLLTLPTMKMKKVVRTKKNHPRRILSSDEDEVSAALPVESPLPDAENTHDDDDGFQFDFGDGEDYEVHQSGTQSSHSPVPDLLVQLPGSDGYELIVTKDRQRSVTLSSLDPLLCSRSPSRASSRSFGNYDTIDAWILSLCSPQPEAQNDRSDSAGDQSSESGESDGSISNESFSSNDNDDALDMETFYDMVMRIPNSHEYVQAALAGKLNNEDTNVFADDSAGAIKFYHDVDSIGIVSNSVPAHPNTGRVIINTTSTSDIDGVTTKNHIGFHLPGHIDDFAEVSDVPNYQFGRFGDLGRFTVCICFPEYTLPYQQENMARNGLKRVAPRDIGFFVNRILLPSIHQMYKNLDLPPRDAITPFSQRQEFLAHRTGNSHMSTSVNILEPGHWPHLEQCLRRTIRSHFLTQAIGIRRLNSRKRWFVSLTEVWFIYRPWKRVVCGGLRVESCSLFIPNCPYAVVSTPNSFLLRPARLWSFGRMT</sequence>
<feature type="compositionally biased region" description="Basic residues" evidence="1">
    <location>
        <begin position="115"/>
        <end position="124"/>
    </location>
</feature>
<feature type="region of interest" description="Disordered" evidence="1">
    <location>
        <begin position="1"/>
        <end position="94"/>
    </location>
</feature>
<organism evidence="2">
    <name type="scientific">Absidia glauca</name>
    <name type="common">Pin mould</name>
    <dbReference type="NCBI Taxonomy" id="4829"/>
    <lineage>
        <taxon>Eukaryota</taxon>
        <taxon>Fungi</taxon>
        <taxon>Fungi incertae sedis</taxon>
        <taxon>Mucoromycota</taxon>
        <taxon>Mucoromycotina</taxon>
        <taxon>Mucoromycetes</taxon>
        <taxon>Mucorales</taxon>
        <taxon>Cunninghamellaceae</taxon>
        <taxon>Absidia</taxon>
    </lineage>
</organism>
<name>A0A168MP32_ABSGL</name>
<feature type="compositionally biased region" description="Acidic residues" evidence="1">
    <location>
        <begin position="150"/>
        <end position="165"/>
    </location>
</feature>